<evidence type="ECO:0000256" key="1">
    <source>
        <dbReference type="ARBA" id="ARBA00004141"/>
    </source>
</evidence>
<feature type="transmembrane region" description="Helical" evidence="6">
    <location>
        <begin position="116"/>
        <end position="134"/>
    </location>
</feature>
<dbReference type="Pfam" id="PF07690">
    <property type="entry name" value="MFS_1"/>
    <property type="match status" value="1"/>
</dbReference>
<keyword evidence="2 6" id="KW-0812">Transmembrane</keyword>
<feature type="transmembrane region" description="Helical" evidence="6">
    <location>
        <begin position="414"/>
        <end position="440"/>
    </location>
</feature>
<evidence type="ECO:0000256" key="2">
    <source>
        <dbReference type="ARBA" id="ARBA00022692"/>
    </source>
</evidence>
<dbReference type="PANTHER" id="PTHR23507">
    <property type="entry name" value="ZGC:174356"/>
    <property type="match status" value="1"/>
</dbReference>
<evidence type="ECO:0000256" key="3">
    <source>
        <dbReference type="ARBA" id="ARBA00022989"/>
    </source>
</evidence>
<dbReference type="OrthoDB" id="3026777at2759"/>
<dbReference type="SUPFAM" id="SSF103473">
    <property type="entry name" value="MFS general substrate transporter"/>
    <property type="match status" value="1"/>
</dbReference>
<reference evidence="7" key="1">
    <citation type="submission" date="2016-04" db="EMBL/GenBank/DDBJ databases">
        <authorList>
            <person name="Evans L.H."/>
            <person name="Alamgir A."/>
            <person name="Owens N."/>
            <person name="Weber N.D."/>
            <person name="Virtaneva K."/>
            <person name="Barbian K."/>
            <person name="Babar A."/>
            <person name="Rosenke K."/>
        </authorList>
    </citation>
    <scope>NUCLEOTIDE SEQUENCE [LARGE SCALE GENOMIC DNA]</scope>
    <source>
        <strain evidence="7">CBS 101.48</strain>
    </source>
</reference>
<dbReference type="GO" id="GO:0016020">
    <property type="term" value="C:membrane"/>
    <property type="evidence" value="ECO:0007669"/>
    <property type="project" value="UniProtKB-SubCell"/>
</dbReference>
<organism evidence="7">
    <name type="scientific">Absidia glauca</name>
    <name type="common">Pin mould</name>
    <dbReference type="NCBI Taxonomy" id="4829"/>
    <lineage>
        <taxon>Eukaryota</taxon>
        <taxon>Fungi</taxon>
        <taxon>Fungi incertae sedis</taxon>
        <taxon>Mucoromycota</taxon>
        <taxon>Mucoromycotina</taxon>
        <taxon>Mucoromycetes</taxon>
        <taxon>Mucorales</taxon>
        <taxon>Cunninghamellaceae</taxon>
        <taxon>Absidia</taxon>
    </lineage>
</organism>
<gene>
    <name evidence="7" type="primary">ABSGL_00315.1 scaffold 471</name>
</gene>
<name>A0A163LP35_ABSGL</name>
<dbReference type="OMA" id="KRSECGN"/>
<dbReference type="FunCoup" id="A0A163LP35">
    <property type="interactions" value="38"/>
</dbReference>
<dbReference type="InParanoid" id="A0A163LP35"/>
<dbReference type="InterPro" id="IPR011701">
    <property type="entry name" value="MFS"/>
</dbReference>
<dbReference type="EMBL" id="LT550122">
    <property type="protein sequence ID" value="SAL95018.1"/>
    <property type="molecule type" value="Genomic_DNA"/>
</dbReference>
<evidence type="ECO:0000313" key="7">
    <source>
        <dbReference type="EMBL" id="SAL95018.1"/>
    </source>
</evidence>
<feature type="transmembrane region" description="Helical" evidence="6">
    <location>
        <begin position="460"/>
        <end position="482"/>
    </location>
</feature>
<dbReference type="AlphaFoldDB" id="A0A163LP35"/>
<evidence type="ECO:0000256" key="6">
    <source>
        <dbReference type="SAM" id="Phobius"/>
    </source>
</evidence>
<dbReference type="STRING" id="4829.A0A163LP35"/>
<feature type="transmembrane region" description="Helical" evidence="6">
    <location>
        <begin position="349"/>
        <end position="370"/>
    </location>
</feature>
<dbReference type="Gene3D" id="1.20.1250.20">
    <property type="entry name" value="MFS general substrate transporter like domains"/>
    <property type="match status" value="1"/>
</dbReference>
<dbReference type="GO" id="GO:0022857">
    <property type="term" value="F:transmembrane transporter activity"/>
    <property type="evidence" value="ECO:0007669"/>
    <property type="project" value="InterPro"/>
</dbReference>
<keyword evidence="4 6" id="KW-0472">Membrane</keyword>
<feature type="compositionally biased region" description="Polar residues" evidence="5">
    <location>
        <begin position="1"/>
        <end position="21"/>
    </location>
</feature>
<comment type="subcellular location">
    <subcellularLocation>
        <location evidence="1">Membrane</location>
        <topology evidence="1">Multi-pass membrane protein</topology>
    </subcellularLocation>
</comment>
<feature type="transmembrane region" description="Helical" evidence="6">
    <location>
        <begin position="146"/>
        <end position="165"/>
    </location>
</feature>
<protein>
    <recommendedName>
        <fullName evidence="9">Major facilitator superfamily (MFS) profile domain-containing protein</fullName>
    </recommendedName>
</protein>
<evidence type="ECO:0000313" key="8">
    <source>
        <dbReference type="Proteomes" id="UP000078561"/>
    </source>
</evidence>
<feature type="transmembrane region" description="Helical" evidence="6">
    <location>
        <begin position="171"/>
        <end position="197"/>
    </location>
</feature>
<dbReference type="InterPro" id="IPR036259">
    <property type="entry name" value="MFS_trans_sf"/>
</dbReference>
<evidence type="ECO:0008006" key="9">
    <source>
        <dbReference type="Google" id="ProtNLM"/>
    </source>
</evidence>
<dbReference type="PANTHER" id="PTHR23507:SF1">
    <property type="entry name" value="FI18259P1-RELATED"/>
    <property type="match status" value="1"/>
</dbReference>
<feature type="region of interest" description="Disordered" evidence="5">
    <location>
        <begin position="1"/>
        <end position="35"/>
    </location>
</feature>
<proteinExistence type="predicted"/>
<feature type="transmembrane region" description="Helical" evidence="6">
    <location>
        <begin position="312"/>
        <end position="337"/>
    </location>
</feature>
<evidence type="ECO:0000256" key="4">
    <source>
        <dbReference type="ARBA" id="ARBA00023136"/>
    </source>
</evidence>
<keyword evidence="3 6" id="KW-1133">Transmembrane helix</keyword>
<keyword evidence="8" id="KW-1185">Reference proteome</keyword>
<dbReference type="Proteomes" id="UP000078561">
    <property type="component" value="Unassembled WGS sequence"/>
</dbReference>
<sequence length="525" mass="56808">MVSKSANTSDSNYEPSTSSSLDETDPLLGAGAEKGKSKASPWHVLVPLFFITFGMGALVAPMVQFYTDIFCNRYYQARAGTSSFDVLSWVVGDTPPSLPDIKDCAIPEVQAIVSKIQAILLFIDSGSTFLMASFYGSLSDRHGRRLVFRIFAIGGILTVLCYIAVAKFQEWIGVTLLLVAPLAHGLLAGDVITVAAVQSYISDCTTPEQRTVAFGRMIAFILAGAIVGPTVASIVILKTGSIVNVFYLVIVIYAGFYAHVTCFMPESLDEQAMKQARMKAAQGTRPSIWQTFNIFSALSIIGKAKPRHISKYAVPILAAIQFLMAVLGQPPIVLYAMLMFKWTAYENGLLASLISLVRFIVIIVVLPQVVTMLQNHWQQQTSSDSTTSEDDTKIRHRILFDTTMVRVGLGIQMFGLLAIAIATTETAFIWALVIECLSVISQPSVRSLYTTLVEPSEVGALCGAQAVLESSATMIALTAINFIYSASVNTMPSLFLYVCAGVSGTGFLLSFLIHPVTHSPDTPLA</sequence>
<accession>A0A163LP35</accession>
<feature type="transmembrane region" description="Helical" evidence="6">
    <location>
        <begin position="494"/>
        <end position="513"/>
    </location>
</feature>
<feature type="transmembrane region" description="Helical" evidence="6">
    <location>
        <begin position="242"/>
        <end position="264"/>
    </location>
</feature>
<evidence type="ECO:0000256" key="5">
    <source>
        <dbReference type="SAM" id="MobiDB-lite"/>
    </source>
</evidence>
<feature type="transmembrane region" description="Helical" evidence="6">
    <location>
        <begin position="217"/>
        <end position="236"/>
    </location>
</feature>
<feature type="transmembrane region" description="Helical" evidence="6">
    <location>
        <begin position="44"/>
        <end position="66"/>
    </location>
</feature>